<feature type="compositionally biased region" description="Polar residues" evidence="1">
    <location>
        <begin position="28"/>
        <end position="37"/>
    </location>
</feature>
<dbReference type="Pfam" id="PF13646">
    <property type="entry name" value="HEAT_2"/>
    <property type="match status" value="1"/>
</dbReference>
<dbReference type="EMBL" id="JACADJ010000009">
    <property type="protein sequence ID" value="NWH04280.1"/>
    <property type="molecule type" value="Genomic_DNA"/>
</dbReference>
<sequence length="412" mass="45960">MPTKNNTEKKQNQNQNQTDVVQKAEPNRIQTQETASTAHSDGDLIYNILQLRRQSSEESIGQLTTFLDHDSPAVVSEAIDALCHLAAQNGSAEIVFDILKQKAADKYYPQRGDALVAAAKLKMDEQLLTILPDFLIEKGEQGEEDMFNAVRALSFVESPELLPYLNQILDRSTSVTTQRTAYGILSKLDPTQSSELLETKLASSETRQQKNAAWALSRSNIPEYNQILENAVTNKQLDDESLALLSSSPSAPEVFGNLLSSDIIEKEQKISYLQSIAQNAGYATAAVRQNMKEALEPLLDSEDRDLEIETIKTLGKVGGGDPDVAKLLEPKLQSSDAEVREEAFGSYISSLTPKTYKPLLDLLWDDNEKVRRSAMFFAGHFVDYSDVEQLTKALNHEDEYIREEAQKMLEKL</sequence>
<dbReference type="InterPro" id="IPR011989">
    <property type="entry name" value="ARM-like"/>
</dbReference>
<organism evidence="2 3">
    <name type="scientific">Desulfobacter latus</name>
    <dbReference type="NCBI Taxonomy" id="2292"/>
    <lineage>
        <taxon>Bacteria</taxon>
        <taxon>Pseudomonadati</taxon>
        <taxon>Thermodesulfobacteriota</taxon>
        <taxon>Desulfobacteria</taxon>
        <taxon>Desulfobacterales</taxon>
        <taxon>Desulfobacteraceae</taxon>
        <taxon>Desulfobacter</taxon>
    </lineage>
</organism>
<accession>A0A850SW11</accession>
<dbReference type="InterPro" id="IPR016024">
    <property type="entry name" value="ARM-type_fold"/>
</dbReference>
<feature type="region of interest" description="Disordered" evidence="1">
    <location>
        <begin position="1"/>
        <end position="37"/>
    </location>
</feature>
<reference evidence="2 3" key="1">
    <citation type="submission" date="2020-06" db="EMBL/GenBank/DDBJ databases">
        <title>High-quality draft genome of sulfate reducer Desulfobacter latus type strain AcrS2 isolated from marine sediment.</title>
        <authorList>
            <person name="Hoppe M."/>
            <person name="Larsen C.K."/>
            <person name="Marshall I.P.G."/>
            <person name="Schramm A."/>
            <person name="Marietou A.G."/>
        </authorList>
    </citation>
    <scope>NUCLEOTIDE SEQUENCE [LARGE SCALE GENOMIC DNA]</scope>
    <source>
        <strain evidence="2 3">AcRS2</strain>
    </source>
</reference>
<comment type="caution">
    <text evidence="2">The sequence shown here is derived from an EMBL/GenBank/DDBJ whole genome shotgun (WGS) entry which is preliminary data.</text>
</comment>
<dbReference type="Proteomes" id="UP000553343">
    <property type="component" value="Unassembled WGS sequence"/>
</dbReference>
<gene>
    <name evidence="2" type="ORF">HXW94_04640</name>
</gene>
<feature type="compositionally biased region" description="Basic and acidic residues" evidence="1">
    <location>
        <begin position="1"/>
        <end position="11"/>
    </location>
</feature>
<evidence type="ECO:0000313" key="2">
    <source>
        <dbReference type="EMBL" id="NWH04280.1"/>
    </source>
</evidence>
<evidence type="ECO:0008006" key="4">
    <source>
        <dbReference type="Google" id="ProtNLM"/>
    </source>
</evidence>
<dbReference type="Gene3D" id="1.25.10.10">
    <property type="entry name" value="Leucine-rich Repeat Variant"/>
    <property type="match status" value="2"/>
</dbReference>
<dbReference type="SUPFAM" id="SSF48371">
    <property type="entry name" value="ARM repeat"/>
    <property type="match status" value="1"/>
</dbReference>
<dbReference type="RefSeq" id="WP_218576570.1">
    <property type="nucleotide sequence ID" value="NZ_JACADJ010000009.1"/>
</dbReference>
<proteinExistence type="predicted"/>
<name>A0A850SW11_9BACT</name>
<protein>
    <recommendedName>
        <fullName evidence="4">HEAT repeat domain-containing protein</fullName>
    </recommendedName>
</protein>
<evidence type="ECO:0000256" key="1">
    <source>
        <dbReference type="SAM" id="MobiDB-lite"/>
    </source>
</evidence>
<dbReference type="AlphaFoldDB" id="A0A850SW11"/>
<evidence type="ECO:0000313" key="3">
    <source>
        <dbReference type="Proteomes" id="UP000553343"/>
    </source>
</evidence>
<keyword evidence="3" id="KW-1185">Reference proteome</keyword>